<proteinExistence type="predicted"/>
<accession>A0A0S7XLP9</accession>
<organism evidence="1 2">
    <name type="scientific">candidate division KD3-62 bacterium DG_56</name>
    <dbReference type="NCBI Taxonomy" id="1704032"/>
    <lineage>
        <taxon>Bacteria</taxon>
        <taxon>candidate division KD3-62</taxon>
    </lineage>
</organism>
<protein>
    <submittedName>
        <fullName evidence="1">Quinate 5-dehydrogenase</fullName>
    </submittedName>
</protein>
<evidence type="ECO:0000313" key="1">
    <source>
        <dbReference type="EMBL" id="KPJ63384.1"/>
    </source>
</evidence>
<dbReference type="PATRIC" id="fig|1704032.3.peg.631"/>
<dbReference type="Proteomes" id="UP000052020">
    <property type="component" value="Unassembled WGS sequence"/>
</dbReference>
<gene>
    <name evidence="1" type="ORF">AMK68_03990</name>
</gene>
<reference evidence="1 2" key="1">
    <citation type="journal article" date="2015" name="Microbiome">
        <title>Genomic resolution of linkages in carbon, nitrogen, and sulfur cycling among widespread estuary sediment bacteria.</title>
        <authorList>
            <person name="Baker B.J."/>
            <person name="Lazar C.S."/>
            <person name="Teske A.P."/>
            <person name="Dick G.J."/>
        </authorList>
    </citation>
    <scope>NUCLEOTIDE SEQUENCE [LARGE SCALE GENOMIC DNA]</scope>
    <source>
        <strain evidence="1">DG_56</strain>
    </source>
</reference>
<name>A0A0S7XLP9_9BACT</name>
<dbReference type="EMBL" id="LIZY01000086">
    <property type="protein sequence ID" value="KPJ63384.1"/>
    <property type="molecule type" value="Genomic_DNA"/>
</dbReference>
<sequence length="309" mass="34375">MKRVLGVSLGSSERDFEVSTTVLGQEVHIRRVGTDGDVRRFAALLREYDGRVDAFGFGGGDMWVWSGGRRYAWRREVALARTARQTPVLDGSGLKNTLERETIRYLAREGIIDFAHINTLLVSAVDRFGMAEAVAEAGGPFVFGDLIFALNLPIAIRSMRTLDLLARTVLPLLTKCPQSWVYPTGSRQESIVPKHGKYYAWADTICGDFHFIRRYLPERVDRKAIVTNTTTSKDIDLLRARGLRLLVTTTPQLGGRSPGTNILEAAMVAVLGRPPETLTPDDYLRALRDMGWRPEVMRLSTAPRSGARG</sequence>
<comment type="caution">
    <text evidence="1">The sequence shown here is derived from an EMBL/GenBank/DDBJ whole genome shotgun (WGS) entry which is preliminary data.</text>
</comment>
<dbReference type="AlphaFoldDB" id="A0A0S7XLP9"/>
<evidence type="ECO:0000313" key="2">
    <source>
        <dbReference type="Proteomes" id="UP000052020"/>
    </source>
</evidence>